<gene>
    <name evidence="2" type="ORF">Phou_016580</name>
</gene>
<evidence type="ECO:0000313" key="2">
    <source>
        <dbReference type="EMBL" id="GFJ77478.1"/>
    </source>
</evidence>
<accession>A0A6V8K597</accession>
<reference evidence="2 3" key="1">
    <citation type="submission" date="2020-03" db="EMBL/GenBank/DDBJ databases">
        <title>Whole genome shotgun sequence of Phytohabitans houttuyneae NBRC 108639.</title>
        <authorList>
            <person name="Komaki H."/>
            <person name="Tamura T."/>
        </authorList>
    </citation>
    <scope>NUCLEOTIDE SEQUENCE [LARGE SCALE GENOMIC DNA]</scope>
    <source>
        <strain evidence="2 3">NBRC 108639</strain>
    </source>
</reference>
<feature type="region of interest" description="Disordered" evidence="1">
    <location>
        <begin position="46"/>
        <end position="76"/>
    </location>
</feature>
<evidence type="ECO:0000256" key="1">
    <source>
        <dbReference type="SAM" id="MobiDB-lite"/>
    </source>
</evidence>
<evidence type="ECO:0000313" key="3">
    <source>
        <dbReference type="Proteomes" id="UP000482800"/>
    </source>
</evidence>
<reference evidence="2 3" key="2">
    <citation type="submission" date="2020-03" db="EMBL/GenBank/DDBJ databases">
        <authorList>
            <person name="Ichikawa N."/>
            <person name="Kimura A."/>
            <person name="Kitahashi Y."/>
            <person name="Uohara A."/>
        </authorList>
    </citation>
    <scope>NUCLEOTIDE SEQUENCE [LARGE SCALE GENOMIC DNA]</scope>
    <source>
        <strain evidence="2 3">NBRC 108639</strain>
    </source>
</reference>
<feature type="compositionally biased region" description="Low complexity" evidence="1">
    <location>
        <begin position="62"/>
        <end position="76"/>
    </location>
</feature>
<dbReference type="Proteomes" id="UP000482800">
    <property type="component" value="Unassembled WGS sequence"/>
</dbReference>
<dbReference type="EMBL" id="BLPF01000001">
    <property type="protein sequence ID" value="GFJ77478.1"/>
    <property type="molecule type" value="Genomic_DNA"/>
</dbReference>
<protein>
    <submittedName>
        <fullName evidence="2">Uncharacterized protein</fullName>
    </submittedName>
</protein>
<proteinExistence type="predicted"/>
<name>A0A6V8K597_9ACTN</name>
<comment type="caution">
    <text evidence="2">The sequence shown here is derived from an EMBL/GenBank/DDBJ whole genome shotgun (WGS) entry which is preliminary data.</text>
</comment>
<sequence length="76" mass="7858">MPSFAITVFAMFCPAVTLTCDAVGRDSPSGYTVKNVFAVGDTAVTETTTADTPDDGTPPTPVKVNVRVTPTPNVPV</sequence>
<feature type="compositionally biased region" description="Low complexity" evidence="1">
    <location>
        <begin position="46"/>
        <end position="55"/>
    </location>
</feature>
<keyword evidence="3" id="KW-1185">Reference proteome</keyword>
<dbReference type="AlphaFoldDB" id="A0A6V8K597"/>
<organism evidence="2 3">
    <name type="scientific">Phytohabitans houttuyneae</name>
    <dbReference type="NCBI Taxonomy" id="1076126"/>
    <lineage>
        <taxon>Bacteria</taxon>
        <taxon>Bacillati</taxon>
        <taxon>Actinomycetota</taxon>
        <taxon>Actinomycetes</taxon>
        <taxon>Micromonosporales</taxon>
        <taxon>Micromonosporaceae</taxon>
    </lineage>
</organism>